<evidence type="ECO:0000256" key="4">
    <source>
        <dbReference type="ARBA" id="ARBA00022679"/>
    </source>
</evidence>
<comment type="subcellular location">
    <subcellularLocation>
        <location evidence="1">Cell membrane</location>
        <topology evidence="1">Multi-pass membrane protein</topology>
    </subcellularLocation>
</comment>
<feature type="transmembrane region" description="Helical" evidence="9">
    <location>
        <begin position="381"/>
        <end position="404"/>
    </location>
</feature>
<keyword evidence="5 9" id="KW-0812">Transmembrane</keyword>
<dbReference type="InterPro" id="IPR032818">
    <property type="entry name" value="DedA-like"/>
</dbReference>
<feature type="domain" description="VTT" evidence="10">
    <location>
        <begin position="39"/>
        <end position="163"/>
    </location>
</feature>
<keyword evidence="4 8" id="KW-0808">Transferase</keyword>
<comment type="similarity">
    <text evidence="2">Belongs to the DedA family.</text>
</comment>
<dbReference type="Proteomes" id="UP000194464">
    <property type="component" value="Unassembled WGS sequence"/>
</dbReference>
<feature type="transmembrane region" description="Helical" evidence="9">
    <location>
        <begin position="355"/>
        <end position="375"/>
    </location>
</feature>
<dbReference type="InterPro" id="IPR048254">
    <property type="entry name" value="CDP_ALCOHOL_P_TRANSF_CS"/>
</dbReference>
<evidence type="ECO:0000256" key="7">
    <source>
        <dbReference type="ARBA" id="ARBA00023136"/>
    </source>
</evidence>
<comment type="similarity">
    <text evidence="8">Belongs to the CDP-alcohol phosphatidyltransferase class-I family.</text>
</comment>
<dbReference type="Pfam" id="PF09335">
    <property type="entry name" value="VTT_dom"/>
    <property type="match status" value="1"/>
</dbReference>
<evidence type="ECO:0000313" key="11">
    <source>
        <dbReference type="EMBL" id="SMQ73219.1"/>
    </source>
</evidence>
<sequence length="425" mass="45043">MDIIGWVNDAATALPDPVIWLIGLLFTTAESGLWLGLVVPGEPVVLLLAAMLDSAPGALVLFLAVALGGSLGDQLGYLVGRRSGGRLRDSAIVRRLGVDGWDRAVEALERRGAQAVFLTRLVPVLRCLTPTAAGVARVPYRSFLAASLLGSLLWSAVYVGVGSLVRATLDTVRQYLGATGWVLLFALVVVVTVVAIARFRRGTAIPGDEAMIPVTLHEKTPLARLRTQLFSDDDWKNLPNAITAGRIVLLPVFAALVITGSYWAALVVGAVVFLSDVADGQIARRMGTVSALGTWLDGVADRLTVVVVAASFAIAQIIPWQVFVVMIVPDLLLAFVAVVAFRGTPEVPVSIAGKIRTVFLFVGFFALLTGLALGGGDPTSALYRVFGGVGFVAILLGLLGHFVAATQYARRMVVTWQRQGVRAAR</sequence>
<dbReference type="PANTHER" id="PTHR30353:SF0">
    <property type="entry name" value="TRANSMEMBRANE PROTEIN"/>
    <property type="match status" value="1"/>
</dbReference>
<proteinExistence type="inferred from homology"/>
<evidence type="ECO:0000256" key="6">
    <source>
        <dbReference type="ARBA" id="ARBA00022989"/>
    </source>
</evidence>
<evidence type="ECO:0000256" key="9">
    <source>
        <dbReference type="SAM" id="Phobius"/>
    </source>
</evidence>
<feature type="transmembrane region" description="Helical" evidence="9">
    <location>
        <begin position="320"/>
        <end position="343"/>
    </location>
</feature>
<organism evidence="11 12">
    <name type="scientific">Plantibacter elymi</name>
    <name type="common">nom. nud.</name>
    <dbReference type="NCBI Taxonomy" id="199708"/>
    <lineage>
        <taxon>Bacteria</taxon>
        <taxon>Bacillati</taxon>
        <taxon>Actinomycetota</taxon>
        <taxon>Actinomycetes</taxon>
        <taxon>Micrococcales</taxon>
        <taxon>Microbacteriaceae</taxon>
        <taxon>Plantibacter</taxon>
    </lineage>
</organism>
<dbReference type="Pfam" id="PF01066">
    <property type="entry name" value="CDP-OH_P_transf"/>
    <property type="match status" value="1"/>
</dbReference>
<dbReference type="RefSeq" id="WP_086474835.1">
    <property type="nucleotide sequence ID" value="NZ_FXWJ01000005.1"/>
</dbReference>
<feature type="transmembrane region" description="Helical" evidence="9">
    <location>
        <begin position="176"/>
        <end position="197"/>
    </location>
</feature>
<evidence type="ECO:0000313" key="12">
    <source>
        <dbReference type="Proteomes" id="UP000194464"/>
    </source>
</evidence>
<evidence type="ECO:0000256" key="3">
    <source>
        <dbReference type="ARBA" id="ARBA00022475"/>
    </source>
</evidence>
<evidence type="ECO:0000259" key="10">
    <source>
        <dbReference type="Pfam" id="PF09335"/>
    </source>
</evidence>
<dbReference type="EMBL" id="FXWJ01000005">
    <property type="protein sequence ID" value="SMQ73219.1"/>
    <property type="molecule type" value="Genomic_DNA"/>
</dbReference>
<dbReference type="InterPro" id="IPR043130">
    <property type="entry name" value="CDP-OH_PTrfase_TM_dom"/>
</dbReference>
<keyword evidence="7 9" id="KW-0472">Membrane</keyword>
<keyword evidence="12" id="KW-1185">Reference proteome</keyword>
<evidence type="ECO:0000256" key="1">
    <source>
        <dbReference type="ARBA" id="ARBA00004651"/>
    </source>
</evidence>
<protein>
    <submittedName>
        <fullName evidence="11">Membrane protein DedA, SNARE-associated domain</fullName>
    </submittedName>
</protein>
<reference evidence="11 12" key="1">
    <citation type="submission" date="2017-04" db="EMBL/GenBank/DDBJ databases">
        <authorList>
            <person name="Varghese N."/>
            <person name="Submissions S."/>
        </authorList>
    </citation>
    <scope>NUCLEOTIDE SEQUENCE [LARGE SCALE GENOMIC DNA]</scope>
    <source>
        <strain evidence="11 12">VKM Ac-1784</strain>
    </source>
</reference>
<gene>
    <name evidence="11" type="ORF">SAMN06295909_3197</name>
</gene>
<comment type="caution">
    <text evidence="11">The sequence shown here is derived from an EMBL/GenBank/DDBJ whole genome shotgun (WGS) entry which is preliminary data.</text>
</comment>
<feature type="transmembrane region" description="Helical" evidence="9">
    <location>
        <begin position="143"/>
        <end position="164"/>
    </location>
</feature>
<dbReference type="Gene3D" id="1.20.120.1760">
    <property type="match status" value="1"/>
</dbReference>
<feature type="transmembrane region" description="Helical" evidence="9">
    <location>
        <begin position="18"/>
        <end position="37"/>
    </location>
</feature>
<dbReference type="InterPro" id="IPR032816">
    <property type="entry name" value="VTT_dom"/>
</dbReference>
<keyword evidence="3" id="KW-1003">Cell membrane</keyword>
<dbReference type="PROSITE" id="PS00379">
    <property type="entry name" value="CDP_ALCOHOL_P_TRANSF"/>
    <property type="match status" value="1"/>
</dbReference>
<feature type="transmembrane region" description="Helical" evidence="9">
    <location>
        <begin position="247"/>
        <end position="274"/>
    </location>
</feature>
<dbReference type="InterPro" id="IPR000462">
    <property type="entry name" value="CDP-OH_P_trans"/>
</dbReference>
<keyword evidence="6 9" id="KW-1133">Transmembrane helix</keyword>
<evidence type="ECO:0000256" key="2">
    <source>
        <dbReference type="ARBA" id="ARBA00010792"/>
    </source>
</evidence>
<accession>A0ABY1RHH5</accession>
<evidence type="ECO:0000256" key="8">
    <source>
        <dbReference type="RuleBase" id="RU003750"/>
    </source>
</evidence>
<name>A0ABY1RHH5_9MICO</name>
<dbReference type="PANTHER" id="PTHR30353">
    <property type="entry name" value="INNER MEMBRANE PROTEIN DEDA-RELATED"/>
    <property type="match status" value="1"/>
</dbReference>
<evidence type="ECO:0000256" key="5">
    <source>
        <dbReference type="ARBA" id="ARBA00022692"/>
    </source>
</evidence>